<keyword evidence="1" id="KW-0472">Membrane</keyword>
<evidence type="ECO:0000313" key="2">
    <source>
        <dbReference type="EMBL" id="XBG61168.1"/>
    </source>
</evidence>
<protein>
    <recommendedName>
        <fullName evidence="3">NnrS family protein</fullName>
    </recommendedName>
</protein>
<feature type="transmembrane region" description="Helical" evidence="1">
    <location>
        <begin position="321"/>
        <end position="339"/>
    </location>
</feature>
<evidence type="ECO:0000256" key="1">
    <source>
        <dbReference type="SAM" id="Phobius"/>
    </source>
</evidence>
<feature type="transmembrane region" description="Helical" evidence="1">
    <location>
        <begin position="82"/>
        <end position="101"/>
    </location>
</feature>
<feature type="transmembrane region" description="Helical" evidence="1">
    <location>
        <begin position="14"/>
        <end position="36"/>
    </location>
</feature>
<feature type="transmembrane region" description="Helical" evidence="1">
    <location>
        <begin position="139"/>
        <end position="163"/>
    </location>
</feature>
<feature type="transmembrane region" description="Helical" evidence="1">
    <location>
        <begin position="208"/>
        <end position="224"/>
    </location>
</feature>
<feature type="transmembrane region" description="Helical" evidence="1">
    <location>
        <begin position="263"/>
        <end position="283"/>
    </location>
</feature>
<feature type="transmembrane region" description="Helical" evidence="1">
    <location>
        <begin position="175"/>
        <end position="196"/>
    </location>
</feature>
<accession>A0AAU7BSV5</accession>
<gene>
    <name evidence="2" type="ORF">ABGB03_15045</name>
</gene>
<name>A0AAU7BSV5_9FLAO</name>
<feature type="transmembrane region" description="Helical" evidence="1">
    <location>
        <begin position="230"/>
        <end position="251"/>
    </location>
</feature>
<keyword evidence="1" id="KW-0812">Transmembrane</keyword>
<keyword evidence="1" id="KW-1133">Transmembrane helix</keyword>
<dbReference type="EMBL" id="CP157199">
    <property type="protein sequence ID" value="XBG61168.1"/>
    <property type="molecule type" value="Genomic_DNA"/>
</dbReference>
<proteinExistence type="predicted"/>
<feature type="transmembrane region" description="Helical" evidence="1">
    <location>
        <begin position="351"/>
        <end position="375"/>
    </location>
</feature>
<sequence>MTQTMKYVITNKQLWFYPILFGFLGTTIGLVLRYAFTGEFANFPFKNVLHSHSHVMLLGFLFNALVVLIWGNFTSGIDKKSYQLYLALQVCVVGMLITFIIQGYALFSILFSTLHLWISYVLLIRLWKRLQGNRRFIQLIKVGILFHFISSIGPYCLGPLMAMGMQDSPWYQQSIFFYLHFQYFGSLFIWFLVVLLQRSTVILQKRHLQIIAISLIGLYTHSLDYSFNHWAIQLIGSLSSIGLLVVLLSFWRAFMFVKRPYQVIYFILLFIAFCNIIGSHPFIASQVEQNRFLLIAWLHLLFLGLYVPFIWIELKHKISNYTWIIYSIAFLFSQLILVFPNTLYNLLDISVMWLLFIAYFGVFLSVSVVHLTYLFKSK</sequence>
<dbReference type="AlphaFoldDB" id="A0AAU7BSV5"/>
<feature type="transmembrane region" description="Helical" evidence="1">
    <location>
        <begin position="48"/>
        <end position="70"/>
    </location>
</feature>
<feature type="transmembrane region" description="Helical" evidence="1">
    <location>
        <begin position="107"/>
        <end position="127"/>
    </location>
</feature>
<organism evidence="2">
    <name type="scientific">Pontimicrobium sp. SW4</name>
    <dbReference type="NCBI Taxonomy" id="3153519"/>
    <lineage>
        <taxon>Bacteria</taxon>
        <taxon>Pseudomonadati</taxon>
        <taxon>Bacteroidota</taxon>
        <taxon>Flavobacteriia</taxon>
        <taxon>Flavobacteriales</taxon>
        <taxon>Flavobacteriaceae</taxon>
        <taxon>Pontimicrobium</taxon>
    </lineage>
</organism>
<feature type="transmembrane region" description="Helical" evidence="1">
    <location>
        <begin position="295"/>
        <end position="314"/>
    </location>
</feature>
<dbReference type="RefSeq" id="WP_347923505.1">
    <property type="nucleotide sequence ID" value="NZ_CP157199.1"/>
</dbReference>
<evidence type="ECO:0008006" key="3">
    <source>
        <dbReference type="Google" id="ProtNLM"/>
    </source>
</evidence>
<reference evidence="2" key="1">
    <citation type="submission" date="2024-05" db="EMBL/GenBank/DDBJ databases">
        <title>Pontimicrobium maritimus sp. nov., isolated form sea water.</title>
        <authorList>
            <person name="Muhammad N."/>
            <person name="Vuong T.Q."/>
            <person name="Han H.L."/>
            <person name="Kim S.-G."/>
        </authorList>
    </citation>
    <scope>NUCLEOTIDE SEQUENCE</scope>
    <source>
        <strain evidence="2">SW4</strain>
    </source>
</reference>